<protein>
    <submittedName>
        <fullName evidence="2">Uncharacterized protein</fullName>
    </submittedName>
</protein>
<evidence type="ECO:0000313" key="2">
    <source>
        <dbReference type="EMBL" id="KAH9312565.1"/>
    </source>
</evidence>
<feature type="compositionally biased region" description="Polar residues" evidence="1">
    <location>
        <begin position="79"/>
        <end position="101"/>
    </location>
</feature>
<gene>
    <name evidence="2" type="ORF">KI387_027600</name>
</gene>
<dbReference type="Proteomes" id="UP000824469">
    <property type="component" value="Unassembled WGS sequence"/>
</dbReference>
<accession>A0AA38FY87</accession>
<evidence type="ECO:0000256" key="1">
    <source>
        <dbReference type="SAM" id="MobiDB-lite"/>
    </source>
</evidence>
<sequence length="140" mass="15052">MGCSVGVDGGLQGGKQLEGEKELVYMYEEPKQATEEQRTKNDSKAKNDDYEEYQWAKRHARGGGDSADAKHNNIGPGNGNTASSFNGAQQGPTVVASKESSNDLPIPIAISEFSADKKVSTVFTTNVVENKADNIARSRE</sequence>
<reference evidence="2 3" key="1">
    <citation type="journal article" date="2021" name="Nat. Plants">
        <title>The Taxus genome provides insights into paclitaxel biosynthesis.</title>
        <authorList>
            <person name="Xiong X."/>
            <person name="Gou J."/>
            <person name="Liao Q."/>
            <person name="Li Y."/>
            <person name="Zhou Q."/>
            <person name="Bi G."/>
            <person name="Li C."/>
            <person name="Du R."/>
            <person name="Wang X."/>
            <person name="Sun T."/>
            <person name="Guo L."/>
            <person name="Liang H."/>
            <person name="Lu P."/>
            <person name="Wu Y."/>
            <person name="Zhang Z."/>
            <person name="Ro D.K."/>
            <person name="Shang Y."/>
            <person name="Huang S."/>
            <person name="Yan J."/>
        </authorList>
    </citation>
    <scope>NUCLEOTIDE SEQUENCE [LARGE SCALE GENOMIC DNA]</scope>
    <source>
        <strain evidence="2">Ta-2019</strain>
    </source>
</reference>
<name>A0AA38FY87_TAXCH</name>
<keyword evidence="3" id="KW-1185">Reference proteome</keyword>
<evidence type="ECO:0000313" key="3">
    <source>
        <dbReference type="Proteomes" id="UP000824469"/>
    </source>
</evidence>
<organism evidence="2 3">
    <name type="scientific">Taxus chinensis</name>
    <name type="common">Chinese yew</name>
    <name type="synonym">Taxus wallichiana var. chinensis</name>
    <dbReference type="NCBI Taxonomy" id="29808"/>
    <lineage>
        <taxon>Eukaryota</taxon>
        <taxon>Viridiplantae</taxon>
        <taxon>Streptophyta</taxon>
        <taxon>Embryophyta</taxon>
        <taxon>Tracheophyta</taxon>
        <taxon>Spermatophyta</taxon>
        <taxon>Pinopsida</taxon>
        <taxon>Pinidae</taxon>
        <taxon>Conifers II</taxon>
        <taxon>Cupressales</taxon>
        <taxon>Taxaceae</taxon>
        <taxon>Taxus</taxon>
    </lineage>
</organism>
<proteinExistence type="predicted"/>
<dbReference type="EMBL" id="JAHRHJ020000006">
    <property type="protein sequence ID" value="KAH9312565.1"/>
    <property type="molecule type" value="Genomic_DNA"/>
</dbReference>
<dbReference type="AlphaFoldDB" id="A0AA38FY87"/>
<comment type="caution">
    <text evidence="2">The sequence shown here is derived from an EMBL/GenBank/DDBJ whole genome shotgun (WGS) entry which is preliminary data.</text>
</comment>
<feature type="region of interest" description="Disordered" evidence="1">
    <location>
        <begin position="1"/>
        <end position="101"/>
    </location>
</feature>
<feature type="compositionally biased region" description="Basic and acidic residues" evidence="1">
    <location>
        <begin position="17"/>
        <end position="48"/>
    </location>
</feature>
<feature type="non-terminal residue" evidence="2">
    <location>
        <position position="1"/>
    </location>
</feature>